<comment type="caution">
    <text evidence="1">The sequence shown here is derived from an EMBL/GenBank/DDBJ whole genome shotgun (WGS) entry which is preliminary data.</text>
</comment>
<dbReference type="Proteomes" id="UP001187734">
    <property type="component" value="Unassembled WGS sequence"/>
</dbReference>
<evidence type="ECO:0000313" key="1">
    <source>
        <dbReference type="EMBL" id="SPJ73139.1"/>
    </source>
</evidence>
<accession>A0AAE8SF68</accession>
<organism evidence="1 2">
    <name type="scientific">Fusarium torulosum</name>
    <dbReference type="NCBI Taxonomy" id="33205"/>
    <lineage>
        <taxon>Eukaryota</taxon>
        <taxon>Fungi</taxon>
        <taxon>Dikarya</taxon>
        <taxon>Ascomycota</taxon>
        <taxon>Pezizomycotina</taxon>
        <taxon>Sordariomycetes</taxon>
        <taxon>Hypocreomycetidae</taxon>
        <taxon>Hypocreales</taxon>
        <taxon>Nectriaceae</taxon>
        <taxon>Fusarium</taxon>
    </lineage>
</organism>
<keyword evidence="2" id="KW-1185">Reference proteome</keyword>
<reference evidence="1" key="1">
    <citation type="submission" date="2018-03" db="EMBL/GenBank/DDBJ databases">
        <authorList>
            <person name="Guldener U."/>
        </authorList>
    </citation>
    <scope>NUCLEOTIDE SEQUENCE</scope>
</reference>
<proteinExistence type="predicted"/>
<gene>
    <name evidence="1" type="ORF">FTOL_02868</name>
</gene>
<sequence length="87" mass="9784">MAVTQVAIGAPSPSKPRKYLIWVNLTPRVAGWAGHNEHQYGYKVLCPPNSPMEGAAYAMGPTTRVSVIPVSWALWLLERLIYWVAWY</sequence>
<protein>
    <submittedName>
        <fullName evidence="1">Uncharacterized protein</fullName>
    </submittedName>
</protein>
<dbReference type="AlphaFoldDB" id="A0AAE8SF68"/>
<name>A0AAE8SF68_9HYPO</name>
<evidence type="ECO:0000313" key="2">
    <source>
        <dbReference type="Proteomes" id="UP001187734"/>
    </source>
</evidence>
<dbReference type="EMBL" id="ONZP01000089">
    <property type="protein sequence ID" value="SPJ73139.1"/>
    <property type="molecule type" value="Genomic_DNA"/>
</dbReference>